<reference evidence="2" key="1">
    <citation type="journal article" date="2019" name="Int. J. Syst. Evol. Microbiol.">
        <title>The Global Catalogue of Microorganisms (GCM) 10K type strain sequencing project: providing services to taxonomists for standard genome sequencing and annotation.</title>
        <authorList>
            <consortium name="The Broad Institute Genomics Platform"/>
            <consortium name="The Broad Institute Genome Sequencing Center for Infectious Disease"/>
            <person name="Wu L."/>
            <person name="Ma J."/>
        </authorList>
    </citation>
    <scope>NUCLEOTIDE SEQUENCE [LARGE SCALE GENOMIC DNA]</scope>
    <source>
        <strain evidence="2">JCM 6833</strain>
    </source>
</reference>
<organism evidence="1 2">
    <name type="scientific">Actinomadura fulvescens</name>
    <dbReference type="NCBI Taxonomy" id="46160"/>
    <lineage>
        <taxon>Bacteria</taxon>
        <taxon>Bacillati</taxon>
        <taxon>Actinomycetota</taxon>
        <taxon>Actinomycetes</taxon>
        <taxon>Streptosporangiales</taxon>
        <taxon>Thermomonosporaceae</taxon>
        <taxon>Actinomadura</taxon>
    </lineage>
</organism>
<comment type="caution">
    <text evidence="1">The sequence shown here is derived from an EMBL/GenBank/DDBJ whole genome shotgun (WGS) entry which is preliminary data.</text>
</comment>
<sequence length="118" mass="12953">MTTPLVSAILDEEEVVMDVPLERYGSHMQASLAEGLCPDCFTATLTSRPEPLVDCEGVERTVTVLACRTCGEQWWPADALDPGVAGEWLFMDGQGVRTILSVRTWDGRWQTGPPDPES</sequence>
<dbReference type="RefSeq" id="WP_344547168.1">
    <property type="nucleotide sequence ID" value="NZ_BAAATD010000013.1"/>
</dbReference>
<evidence type="ECO:0000313" key="2">
    <source>
        <dbReference type="Proteomes" id="UP001501509"/>
    </source>
</evidence>
<gene>
    <name evidence="1" type="ORF">GCM10010411_74120</name>
</gene>
<protein>
    <submittedName>
        <fullName evidence="1">Uncharacterized protein</fullName>
    </submittedName>
</protein>
<name>A0ABP6CUQ1_9ACTN</name>
<keyword evidence="2" id="KW-1185">Reference proteome</keyword>
<evidence type="ECO:0000313" key="1">
    <source>
        <dbReference type="EMBL" id="GAA2626378.1"/>
    </source>
</evidence>
<dbReference type="EMBL" id="BAAATD010000013">
    <property type="protein sequence ID" value="GAA2626378.1"/>
    <property type="molecule type" value="Genomic_DNA"/>
</dbReference>
<proteinExistence type="predicted"/>
<dbReference type="Proteomes" id="UP001501509">
    <property type="component" value="Unassembled WGS sequence"/>
</dbReference>
<accession>A0ABP6CUQ1</accession>